<feature type="short sequence motif" description="'KMSKS' region" evidence="8">
    <location>
        <begin position="235"/>
        <end position="239"/>
    </location>
</feature>
<dbReference type="InterPro" id="IPR001412">
    <property type="entry name" value="aa-tRNA-synth_I_CS"/>
</dbReference>
<dbReference type="InterPro" id="IPR002942">
    <property type="entry name" value="S4_RNA-bd"/>
</dbReference>
<dbReference type="NCBIfam" id="TIGR00234">
    <property type="entry name" value="tyrS"/>
    <property type="match status" value="1"/>
</dbReference>
<dbReference type="SUPFAM" id="SSF52374">
    <property type="entry name" value="Nucleotidylyl transferase"/>
    <property type="match status" value="1"/>
</dbReference>
<organism evidence="11 12">
    <name type="scientific">Rahnella laticis</name>
    <dbReference type="NCBI Taxonomy" id="2787622"/>
    <lineage>
        <taxon>Bacteria</taxon>
        <taxon>Pseudomonadati</taxon>
        <taxon>Pseudomonadota</taxon>
        <taxon>Gammaproteobacteria</taxon>
        <taxon>Enterobacterales</taxon>
        <taxon>Yersiniaceae</taxon>
        <taxon>Rahnella</taxon>
    </lineage>
</organism>
<evidence type="ECO:0000256" key="7">
    <source>
        <dbReference type="ARBA" id="ARBA00048248"/>
    </source>
</evidence>
<dbReference type="Gene3D" id="1.10.240.10">
    <property type="entry name" value="Tyrosyl-Transfer RNA Synthetase"/>
    <property type="match status" value="1"/>
</dbReference>
<evidence type="ECO:0000256" key="6">
    <source>
        <dbReference type="ARBA" id="ARBA00023146"/>
    </source>
</evidence>
<dbReference type="InterPro" id="IPR036986">
    <property type="entry name" value="S4_RNA-bd_sf"/>
</dbReference>
<comment type="subcellular location">
    <subcellularLocation>
        <location evidence="8">Cytoplasm</location>
    </subcellularLocation>
</comment>
<comment type="similarity">
    <text evidence="8">Belongs to the class-I aminoacyl-tRNA synthetase family. TyrS type 1 subfamily.</text>
</comment>
<dbReference type="GO" id="GO:0004831">
    <property type="term" value="F:tyrosine-tRNA ligase activity"/>
    <property type="evidence" value="ECO:0007669"/>
    <property type="project" value="UniProtKB-EC"/>
</dbReference>
<comment type="caution">
    <text evidence="11">The sequence shown here is derived from an EMBL/GenBank/DDBJ whole genome shotgun (WGS) entry which is preliminary data.</text>
</comment>
<dbReference type="InterPro" id="IPR014729">
    <property type="entry name" value="Rossmann-like_a/b/a_fold"/>
</dbReference>
<feature type="binding site" evidence="8">
    <location>
        <position position="37"/>
    </location>
    <ligand>
        <name>L-tyrosine</name>
        <dbReference type="ChEBI" id="CHEBI:58315"/>
    </ligand>
</feature>
<dbReference type="PANTHER" id="PTHR11766">
    <property type="entry name" value="TYROSYL-TRNA SYNTHETASE"/>
    <property type="match status" value="1"/>
</dbReference>
<evidence type="ECO:0000313" key="12">
    <source>
        <dbReference type="Proteomes" id="UP000636811"/>
    </source>
</evidence>
<evidence type="ECO:0000259" key="10">
    <source>
        <dbReference type="SMART" id="SM00363"/>
    </source>
</evidence>
<evidence type="ECO:0000256" key="3">
    <source>
        <dbReference type="ARBA" id="ARBA00022840"/>
    </source>
</evidence>
<dbReference type="Gene3D" id="3.10.290.10">
    <property type="entry name" value="RNA-binding S4 domain"/>
    <property type="match status" value="1"/>
</dbReference>
<dbReference type="Pfam" id="PF00579">
    <property type="entry name" value="tRNA-synt_1b"/>
    <property type="match status" value="1"/>
</dbReference>
<dbReference type="PROSITE" id="PS00178">
    <property type="entry name" value="AA_TRNA_LIGASE_I"/>
    <property type="match status" value="1"/>
</dbReference>
<dbReference type="InterPro" id="IPR024107">
    <property type="entry name" value="Tyr-tRNA-ligase_bac_1"/>
</dbReference>
<evidence type="ECO:0000256" key="2">
    <source>
        <dbReference type="ARBA" id="ARBA00022741"/>
    </source>
</evidence>
<dbReference type="RefSeq" id="WP_195814468.1">
    <property type="nucleotide sequence ID" value="NZ_JADOBI010000005.1"/>
</dbReference>
<dbReference type="CDD" id="cd00165">
    <property type="entry name" value="S4"/>
    <property type="match status" value="1"/>
</dbReference>
<dbReference type="EMBL" id="JADOBI010000005">
    <property type="protein sequence ID" value="MBF7980372.1"/>
    <property type="molecule type" value="Genomic_DNA"/>
</dbReference>
<name>A0ABS0E5M4_9GAMM</name>
<accession>A0ABS0E5M4</accession>
<dbReference type="Proteomes" id="UP000636811">
    <property type="component" value="Unassembled WGS sequence"/>
</dbReference>
<keyword evidence="2 8" id="KW-0547">Nucleotide-binding</keyword>
<evidence type="ECO:0000313" key="11">
    <source>
        <dbReference type="EMBL" id="MBF7980372.1"/>
    </source>
</evidence>
<dbReference type="PANTHER" id="PTHR11766:SF0">
    <property type="entry name" value="TYROSINE--TRNA LIGASE, MITOCHONDRIAL"/>
    <property type="match status" value="1"/>
</dbReference>
<evidence type="ECO:0000256" key="1">
    <source>
        <dbReference type="ARBA" id="ARBA00022598"/>
    </source>
</evidence>
<dbReference type="PROSITE" id="PS50889">
    <property type="entry name" value="S4"/>
    <property type="match status" value="1"/>
</dbReference>
<comment type="subunit">
    <text evidence="8">Homodimer.</text>
</comment>
<feature type="short sequence motif" description="'HIGH' region" evidence="8">
    <location>
        <begin position="42"/>
        <end position="51"/>
    </location>
</feature>
<comment type="catalytic activity">
    <reaction evidence="7 8">
        <text>tRNA(Tyr) + L-tyrosine + ATP = L-tyrosyl-tRNA(Tyr) + AMP + diphosphate + H(+)</text>
        <dbReference type="Rhea" id="RHEA:10220"/>
        <dbReference type="Rhea" id="RHEA-COMP:9706"/>
        <dbReference type="Rhea" id="RHEA-COMP:9707"/>
        <dbReference type="ChEBI" id="CHEBI:15378"/>
        <dbReference type="ChEBI" id="CHEBI:30616"/>
        <dbReference type="ChEBI" id="CHEBI:33019"/>
        <dbReference type="ChEBI" id="CHEBI:58315"/>
        <dbReference type="ChEBI" id="CHEBI:78442"/>
        <dbReference type="ChEBI" id="CHEBI:78536"/>
        <dbReference type="ChEBI" id="CHEBI:456215"/>
        <dbReference type="EC" id="6.1.1.1"/>
    </reaction>
</comment>
<dbReference type="CDD" id="cd00805">
    <property type="entry name" value="TyrRS_core"/>
    <property type="match status" value="1"/>
</dbReference>
<dbReference type="SMART" id="SM00363">
    <property type="entry name" value="S4"/>
    <property type="match status" value="1"/>
</dbReference>
<dbReference type="Pfam" id="PF22421">
    <property type="entry name" value="SYY_C-terminal"/>
    <property type="match status" value="1"/>
</dbReference>
<dbReference type="InterPro" id="IPR002305">
    <property type="entry name" value="aa-tRNA-synth_Ic"/>
</dbReference>
<dbReference type="PRINTS" id="PR01040">
    <property type="entry name" value="TRNASYNTHTYR"/>
</dbReference>
<evidence type="ECO:0000256" key="4">
    <source>
        <dbReference type="ARBA" id="ARBA00022884"/>
    </source>
</evidence>
<dbReference type="SUPFAM" id="SSF55174">
    <property type="entry name" value="Alpha-L RNA-binding motif"/>
    <property type="match status" value="1"/>
</dbReference>
<proteinExistence type="inferred from homology"/>
<feature type="binding site" evidence="8">
    <location>
        <position position="238"/>
    </location>
    <ligand>
        <name>ATP</name>
        <dbReference type="ChEBI" id="CHEBI:30616"/>
    </ligand>
</feature>
<keyword evidence="6 8" id="KW-0030">Aminoacyl-tRNA synthetase</keyword>
<keyword evidence="12" id="KW-1185">Reference proteome</keyword>
<keyword evidence="8" id="KW-0963">Cytoplasm</keyword>
<keyword evidence="3 8" id="KW-0067">ATP-binding</keyword>
<sequence length="424" mass="47263">MASSNLIKQLQERGLVAQVTDEEALAEQLAQGPIALYCGFDPTADSLHLGHLVPLLCLKRFQLNGHKPVALVGGATGLIGDPSFKATERKLNTNETVNEWVEKIRQQVSPFLDFNCGENSAITANNYDWFGGMNVLTFLRDIGKHFSVNQMINKEAVKQRLNRDDSGISFTEFSYNLLQGYDFSELYNRHQVVLQIGGSDQWGNITSGIDLTRRMHQKQVFGLTVPLITKADGTKFGKTEGGAVWLDPKKTSPYKFYQFWINTADADVYRFLKFFTFMSIEDINALEEEDKNSGKAPRAQYVLAEEVTSMVHGAEGLAAAKRITQSLFSGSLSEMTEVDFGQLAQDGLELFEVPRDTDLQQALVIAGMAPSKGQARTMISSNAVSVNGEKQTDTEYSFTDGDRLFGRYTLLRRGKKNYTLLLWA</sequence>
<evidence type="ECO:0000256" key="5">
    <source>
        <dbReference type="ARBA" id="ARBA00022917"/>
    </source>
</evidence>
<reference evidence="11 12" key="1">
    <citation type="submission" date="2020-11" db="EMBL/GenBank/DDBJ databases">
        <title>Taxonomic investigation of Rahnella strains.</title>
        <authorList>
            <person name="Lee S.D."/>
        </authorList>
    </citation>
    <scope>NUCLEOTIDE SEQUENCE [LARGE SCALE GENOMIC DNA]</scope>
    <source>
        <strain evidence="11 12">SAP-17</strain>
    </source>
</reference>
<gene>
    <name evidence="8 11" type="primary">tyrS</name>
    <name evidence="11" type="ORF">IV433_13230</name>
</gene>
<feature type="binding site" evidence="8">
    <location>
        <position position="179"/>
    </location>
    <ligand>
        <name>L-tyrosine</name>
        <dbReference type="ChEBI" id="CHEBI:58315"/>
    </ligand>
</feature>
<dbReference type="Gene3D" id="3.40.50.620">
    <property type="entry name" value="HUPs"/>
    <property type="match status" value="1"/>
</dbReference>
<comment type="function">
    <text evidence="8">Catalyzes the attachment of tyrosine to tRNA(Tyr) in a two-step reaction: tyrosine is first activated by ATP to form Tyr-AMP and then transferred to the acceptor end of tRNA(Tyr).</text>
</comment>
<dbReference type="InterPro" id="IPR054608">
    <property type="entry name" value="SYY-like_C"/>
</dbReference>
<dbReference type="EC" id="6.1.1.1" evidence="8"/>
<feature type="domain" description="RNA-binding S4" evidence="10">
    <location>
        <begin position="357"/>
        <end position="419"/>
    </location>
</feature>
<keyword evidence="5 8" id="KW-0648">Protein biosynthesis</keyword>
<evidence type="ECO:0000256" key="9">
    <source>
        <dbReference type="PROSITE-ProRule" id="PRU00182"/>
    </source>
</evidence>
<dbReference type="InterPro" id="IPR024088">
    <property type="entry name" value="Tyr-tRNA-ligase_bac-type"/>
</dbReference>
<protein>
    <recommendedName>
        <fullName evidence="8">Tyrosine--tRNA ligase</fullName>
        <ecNumber evidence="8">6.1.1.1</ecNumber>
    </recommendedName>
    <alternativeName>
        <fullName evidence="8">Tyrosyl-tRNA synthetase</fullName>
        <shortName evidence="8">TyrRS</shortName>
    </alternativeName>
</protein>
<keyword evidence="1 8" id="KW-0436">Ligase</keyword>
<dbReference type="HAMAP" id="MF_02006">
    <property type="entry name" value="Tyr_tRNA_synth_type1"/>
    <property type="match status" value="1"/>
</dbReference>
<evidence type="ECO:0000256" key="8">
    <source>
        <dbReference type="HAMAP-Rule" id="MF_02006"/>
    </source>
</evidence>
<feature type="binding site" evidence="8">
    <location>
        <position position="175"/>
    </location>
    <ligand>
        <name>L-tyrosine</name>
        <dbReference type="ChEBI" id="CHEBI:58315"/>
    </ligand>
</feature>
<keyword evidence="4 9" id="KW-0694">RNA-binding</keyword>
<dbReference type="InterPro" id="IPR002307">
    <property type="entry name" value="Tyr-tRNA-ligase"/>
</dbReference>